<evidence type="ECO:0000256" key="1">
    <source>
        <dbReference type="SAM" id="MobiDB-lite"/>
    </source>
</evidence>
<gene>
    <name evidence="2" type="ORF">Pla52n_54100</name>
</gene>
<proteinExistence type="predicted"/>
<dbReference type="RefSeq" id="WP_146522421.1">
    <property type="nucleotide sequence ID" value="NZ_CP151726.1"/>
</dbReference>
<evidence type="ECO:0000313" key="3">
    <source>
        <dbReference type="Proteomes" id="UP000320176"/>
    </source>
</evidence>
<keyword evidence="3" id="KW-1185">Reference proteome</keyword>
<protein>
    <submittedName>
        <fullName evidence="2">Uncharacterized protein</fullName>
    </submittedName>
</protein>
<organism evidence="2 3">
    <name type="scientific">Stieleria varia</name>
    <dbReference type="NCBI Taxonomy" id="2528005"/>
    <lineage>
        <taxon>Bacteria</taxon>
        <taxon>Pseudomonadati</taxon>
        <taxon>Planctomycetota</taxon>
        <taxon>Planctomycetia</taxon>
        <taxon>Pirellulales</taxon>
        <taxon>Pirellulaceae</taxon>
        <taxon>Stieleria</taxon>
    </lineage>
</organism>
<reference evidence="2 3" key="1">
    <citation type="submission" date="2019-02" db="EMBL/GenBank/DDBJ databases">
        <title>Deep-cultivation of Planctomycetes and their phenomic and genomic characterization uncovers novel biology.</title>
        <authorList>
            <person name="Wiegand S."/>
            <person name="Jogler M."/>
            <person name="Boedeker C."/>
            <person name="Pinto D."/>
            <person name="Vollmers J."/>
            <person name="Rivas-Marin E."/>
            <person name="Kohn T."/>
            <person name="Peeters S.H."/>
            <person name="Heuer A."/>
            <person name="Rast P."/>
            <person name="Oberbeckmann S."/>
            <person name="Bunk B."/>
            <person name="Jeske O."/>
            <person name="Meyerdierks A."/>
            <person name="Storesund J.E."/>
            <person name="Kallscheuer N."/>
            <person name="Luecker S."/>
            <person name="Lage O.M."/>
            <person name="Pohl T."/>
            <person name="Merkel B.J."/>
            <person name="Hornburger P."/>
            <person name="Mueller R.-W."/>
            <person name="Bruemmer F."/>
            <person name="Labrenz M."/>
            <person name="Spormann A.M."/>
            <person name="Op Den Camp H."/>
            <person name="Overmann J."/>
            <person name="Amann R."/>
            <person name="Jetten M.S.M."/>
            <person name="Mascher T."/>
            <person name="Medema M.H."/>
            <person name="Devos D.P."/>
            <person name="Kaster A.-K."/>
            <person name="Ovreas L."/>
            <person name="Rohde M."/>
            <person name="Galperin M.Y."/>
            <person name="Jogler C."/>
        </authorList>
    </citation>
    <scope>NUCLEOTIDE SEQUENCE [LARGE SCALE GENOMIC DNA]</scope>
    <source>
        <strain evidence="2 3">Pla52n</strain>
    </source>
</reference>
<feature type="region of interest" description="Disordered" evidence="1">
    <location>
        <begin position="118"/>
        <end position="137"/>
    </location>
</feature>
<dbReference type="EMBL" id="SJPN01000007">
    <property type="protein sequence ID" value="TWT94589.1"/>
    <property type="molecule type" value="Genomic_DNA"/>
</dbReference>
<name>A0A5C6A542_9BACT</name>
<evidence type="ECO:0000313" key="2">
    <source>
        <dbReference type="EMBL" id="TWT94589.1"/>
    </source>
</evidence>
<dbReference type="Proteomes" id="UP000320176">
    <property type="component" value="Unassembled WGS sequence"/>
</dbReference>
<dbReference type="AlphaFoldDB" id="A0A5C6A542"/>
<accession>A0A5C6A542</accession>
<sequence>MDGRDMRPRGPRRTKRKIAAATLAIAASSFSVGSIPWACASQPPTPAIAAQSEIDLSSAPSQRSTIRIVHGKKRYMDIPIAKPTQTANEAAAPRSDSALQSFSELLSTKAIPIRELSPNDLLSKSPSESESQSLEEVSDDAFAFEAPKLRRFHVADRRQLKPLADFVATDELVLDALQVEDDRGSDDEQVTTGGLRKAAKRGGFGMLAIDQIGEYFPGEAPAVASSDAEPTPTPSLPTDTQLAEVVPMLPEPETKLPTIDVSNQALISPTNTNRNKLSPIRLSDAQDHFTLPDELADELANNGPIEPELLAEQFAKAVQGATANPDPPLPKPVEVIEITDSGDLKPGLFQRIFRTIKR</sequence>
<comment type="caution">
    <text evidence="2">The sequence shown here is derived from an EMBL/GenBank/DDBJ whole genome shotgun (WGS) entry which is preliminary data.</text>
</comment>
<feature type="compositionally biased region" description="Low complexity" evidence="1">
    <location>
        <begin position="121"/>
        <end position="135"/>
    </location>
</feature>